<dbReference type="RefSeq" id="WP_150997621.1">
    <property type="nucleotide sequence ID" value="NZ_VZZK01000003.1"/>
</dbReference>
<dbReference type="OrthoDB" id="8004051at2"/>
<accession>A0A6L3T2I1</accession>
<keyword evidence="2" id="KW-1185">Reference proteome</keyword>
<evidence type="ECO:0000313" key="1">
    <source>
        <dbReference type="EMBL" id="KAB1080942.1"/>
    </source>
</evidence>
<gene>
    <name evidence="1" type="ORF">F6X53_04480</name>
</gene>
<proteinExistence type="predicted"/>
<protein>
    <recommendedName>
        <fullName evidence="3">Molecular chaperone-like protein</fullName>
    </recommendedName>
</protein>
<reference evidence="1 2" key="1">
    <citation type="submission" date="2019-09" db="EMBL/GenBank/DDBJ databases">
        <title>YIM 48816 draft genome.</title>
        <authorList>
            <person name="Jiang L."/>
        </authorList>
    </citation>
    <scope>NUCLEOTIDE SEQUENCE [LARGE SCALE GENOMIC DNA]</scope>
    <source>
        <strain evidence="1 2">YIM 48816</strain>
    </source>
</reference>
<organism evidence="1 2">
    <name type="scientific">Methylobacterium soli</name>
    <dbReference type="NCBI Taxonomy" id="553447"/>
    <lineage>
        <taxon>Bacteria</taxon>
        <taxon>Pseudomonadati</taxon>
        <taxon>Pseudomonadota</taxon>
        <taxon>Alphaproteobacteria</taxon>
        <taxon>Hyphomicrobiales</taxon>
        <taxon>Methylobacteriaceae</taxon>
        <taxon>Methylobacterium</taxon>
    </lineage>
</organism>
<dbReference type="AlphaFoldDB" id="A0A6L3T2I1"/>
<dbReference type="EMBL" id="VZZK01000003">
    <property type="protein sequence ID" value="KAB1080942.1"/>
    <property type="molecule type" value="Genomic_DNA"/>
</dbReference>
<sequence>MPLIAAALLAIAVVVGIGLWRSSAREEQRAETDGKPAVPACDPQNTVGKVILPDCPKPAFPTPRTP</sequence>
<dbReference type="Proteomes" id="UP000474159">
    <property type="component" value="Unassembled WGS sequence"/>
</dbReference>
<evidence type="ECO:0000313" key="2">
    <source>
        <dbReference type="Proteomes" id="UP000474159"/>
    </source>
</evidence>
<name>A0A6L3T2I1_9HYPH</name>
<evidence type="ECO:0008006" key="3">
    <source>
        <dbReference type="Google" id="ProtNLM"/>
    </source>
</evidence>
<comment type="caution">
    <text evidence="1">The sequence shown here is derived from an EMBL/GenBank/DDBJ whole genome shotgun (WGS) entry which is preliminary data.</text>
</comment>